<keyword evidence="3" id="KW-1185">Reference proteome</keyword>
<dbReference type="AlphaFoldDB" id="A0A3L9DW18"/>
<dbReference type="EMBL" id="RCVM01000004">
    <property type="protein sequence ID" value="RLY04133.1"/>
    <property type="molecule type" value="Genomic_DNA"/>
</dbReference>
<gene>
    <name evidence="2" type="ORF">EAF07_03420</name>
</gene>
<dbReference type="Proteomes" id="UP000279194">
    <property type="component" value="Unassembled WGS sequence"/>
</dbReference>
<keyword evidence="1" id="KW-1133">Transmembrane helix</keyword>
<feature type="transmembrane region" description="Helical" evidence="1">
    <location>
        <begin position="252"/>
        <end position="269"/>
    </location>
</feature>
<keyword evidence="1" id="KW-0472">Membrane</keyword>
<comment type="caution">
    <text evidence="2">The sequence shown here is derived from an EMBL/GenBank/DDBJ whole genome shotgun (WGS) entry which is preliminary data.</text>
</comment>
<feature type="transmembrane region" description="Helical" evidence="1">
    <location>
        <begin position="21"/>
        <end position="40"/>
    </location>
</feature>
<evidence type="ECO:0000313" key="3">
    <source>
        <dbReference type="Proteomes" id="UP000279194"/>
    </source>
</evidence>
<name>A0A3L9DW18_9STRE</name>
<protein>
    <submittedName>
        <fullName evidence="2">Uncharacterized protein</fullName>
    </submittedName>
</protein>
<evidence type="ECO:0000256" key="1">
    <source>
        <dbReference type="SAM" id="Phobius"/>
    </source>
</evidence>
<reference evidence="2 3" key="1">
    <citation type="submission" date="2018-10" db="EMBL/GenBank/DDBJ databases">
        <title>Streptococcus hillyeri sp. nov., isolated from equine tracheal sample.</title>
        <authorList>
            <person name="Macfadyen A.C."/>
            <person name="Waller A."/>
            <person name="Paterson G.K."/>
        </authorList>
    </citation>
    <scope>NUCLEOTIDE SEQUENCE [LARGE SCALE GENOMIC DNA]</scope>
    <source>
        <strain evidence="2 3">28462</strain>
    </source>
</reference>
<proteinExistence type="predicted"/>
<feature type="transmembrane region" description="Helical" evidence="1">
    <location>
        <begin position="131"/>
        <end position="159"/>
    </location>
</feature>
<feature type="transmembrane region" description="Helical" evidence="1">
    <location>
        <begin position="79"/>
        <end position="103"/>
    </location>
</feature>
<organism evidence="2 3">
    <name type="scientific">Streptococcus hillyeri</name>
    <dbReference type="NCBI Taxonomy" id="2282420"/>
    <lineage>
        <taxon>Bacteria</taxon>
        <taxon>Bacillati</taxon>
        <taxon>Bacillota</taxon>
        <taxon>Bacilli</taxon>
        <taxon>Lactobacillales</taxon>
        <taxon>Streptococcaceae</taxon>
        <taxon>Streptococcus</taxon>
    </lineage>
</organism>
<evidence type="ECO:0000313" key="2">
    <source>
        <dbReference type="EMBL" id="RLY04133.1"/>
    </source>
</evidence>
<accession>A0A3L9DW18</accession>
<feature type="transmembrane region" description="Helical" evidence="1">
    <location>
        <begin position="213"/>
        <end position="232"/>
    </location>
</feature>
<keyword evidence="1" id="KW-0812">Transmembrane</keyword>
<feature type="transmembrane region" description="Helical" evidence="1">
    <location>
        <begin position="179"/>
        <end position="201"/>
    </location>
</feature>
<sequence>MVAKLIIERFGTFMKINFLNLVRHKFLYFLLGLVFILLVYRDYITTYLFFDANAPDLANFDGIAIKNELLRSNLDINVLLFNVGFYQSFLLPIIISLLGFNYVTLKTKFIKLSIGKNDCYFKFRKHLSWQLASLPVLLYLIIVGIVVIITMLAGTFQLSGKEHLLSETSVLRYFLNSDLILFIFSIILVCVAIFVNSLFLFKIIDVLQNPIKSAIDYLMFIWLGSIILYHFMPFYLVPMTTFMITSYGNLDIQTLLLPYCFYMCGYAILKKYEDEI</sequence>